<gene>
    <name evidence="7" type="ORF">F5X68DRAFT_268344</name>
</gene>
<comment type="similarity">
    <text evidence="2">Belongs to the MSOX/MTOX family.</text>
</comment>
<evidence type="ECO:0000256" key="4">
    <source>
        <dbReference type="ARBA" id="ARBA00022827"/>
    </source>
</evidence>
<dbReference type="Gene3D" id="3.50.50.60">
    <property type="entry name" value="FAD/NAD(P)-binding domain"/>
    <property type="match status" value="1"/>
</dbReference>
<dbReference type="InterPro" id="IPR006076">
    <property type="entry name" value="FAD-dep_OxRdtase"/>
</dbReference>
<feature type="domain" description="FAD dependent oxidoreductase" evidence="6">
    <location>
        <begin position="18"/>
        <end position="399"/>
    </location>
</feature>
<evidence type="ECO:0000313" key="7">
    <source>
        <dbReference type="EMBL" id="KAH6688266.1"/>
    </source>
</evidence>
<dbReference type="GO" id="GO:0050660">
    <property type="term" value="F:flavin adenine dinucleotide binding"/>
    <property type="evidence" value="ECO:0007669"/>
    <property type="project" value="InterPro"/>
</dbReference>
<evidence type="ECO:0000256" key="5">
    <source>
        <dbReference type="ARBA" id="ARBA00023002"/>
    </source>
</evidence>
<sequence length="445" mass="48758">MAVISEADPSTIKDAKSIIIVGAGNFGSATALDLARKGDIQVTLIDTTPQANPRAASHDVNKIVRDDYADELYMKTMLRAMPQWRDPGGMYAPYFHEVGMLRADPGTHGDKVLRAYERLGADSRATWLSVDEVRGRFNGAFADTHFGDLDKIFYNPNCGWAEADKALNAVLEAARKAGVTYVQGTVEKVLFDPSGAAKGVLLKGGEELDADAVLLATGARTPALLLDSGPHRPDLQVGDRLIATGAMSFTGTLSGAKKEKYTNVPVCKNVLPGVKGESMGMTADGTIKFNCDMAFVNRKRDVGGPSKMSVAPEDLAYGTWREDAFSPKFKARALMTMRGLYGRDVEDVEIEKFRMCWDATTPTHDFLITPHPHARRLFLATGGSFHGWKFLPVIGEYIGKMLLGTLDKEYAERWAWYKPDGYGNRANTTYDIELDLPTSGWLNDK</sequence>
<evidence type="ECO:0000256" key="2">
    <source>
        <dbReference type="ARBA" id="ARBA00010989"/>
    </source>
</evidence>
<dbReference type="Gene3D" id="3.30.9.10">
    <property type="entry name" value="D-Amino Acid Oxidase, subunit A, domain 2"/>
    <property type="match status" value="1"/>
</dbReference>
<dbReference type="EMBL" id="JAGSXJ010000009">
    <property type="protein sequence ID" value="KAH6688266.1"/>
    <property type="molecule type" value="Genomic_DNA"/>
</dbReference>
<organism evidence="7 8">
    <name type="scientific">Plectosphaerella plurivora</name>
    <dbReference type="NCBI Taxonomy" id="936078"/>
    <lineage>
        <taxon>Eukaryota</taxon>
        <taxon>Fungi</taxon>
        <taxon>Dikarya</taxon>
        <taxon>Ascomycota</taxon>
        <taxon>Pezizomycotina</taxon>
        <taxon>Sordariomycetes</taxon>
        <taxon>Hypocreomycetidae</taxon>
        <taxon>Glomerellales</taxon>
        <taxon>Plectosphaerellaceae</taxon>
        <taxon>Plectosphaerella</taxon>
    </lineage>
</organism>
<dbReference type="SUPFAM" id="SSF51905">
    <property type="entry name" value="FAD/NAD(P)-binding domain"/>
    <property type="match status" value="1"/>
</dbReference>
<keyword evidence="3" id="KW-0285">Flavoprotein</keyword>
<comment type="caution">
    <text evidence="7">The sequence shown here is derived from an EMBL/GenBank/DDBJ whole genome shotgun (WGS) entry which is preliminary data.</text>
</comment>
<evidence type="ECO:0000313" key="8">
    <source>
        <dbReference type="Proteomes" id="UP000770015"/>
    </source>
</evidence>
<dbReference type="Pfam" id="PF01266">
    <property type="entry name" value="DAO"/>
    <property type="match status" value="1"/>
</dbReference>
<dbReference type="GO" id="GO:0051698">
    <property type="term" value="F:saccharopine oxidase activity"/>
    <property type="evidence" value="ECO:0007669"/>
    <property type="project" value="TreeGrafter"/>
</dbReference>
<dbReference type="AlphaFoldDB" id="A0A9P8VD93"/>
<name>A0A9P8VD93_9PEZI</name>
<evidence type="ECO:0000259" key="6">
    <source>
        <dbReference type="Pfam" id="PF01266"/>
    </source>
</evidence>
<protein>
    <submittedName>
        <fullName evidence="7">Sarcosine oxidase</fullName>
    </submittedName>
</protein>
<comment type="cofactor">
    <cofactor evidence="1">
        <name>FAD</name>
        <dbReference type="ChEBI" id="CHEBI:57692"/>
    </cofactor>
</comment>
<dbReference type="GO" id="GO:0008115">
    <property type="term" value="F:sarcosine oxidase activity"/>
    <property type="evidence" value="ECO:0007669"/>
    <property type="project" value="TreeGrafter"/>
</dbReference>
<dbReference type="InterPro" id="IPR045170">
    <property type="entry name" value="MTOX"/>
</dbReference>
<dbReference type="Proteomes" id="UP000770015">
    <property type="component" value="Unassembled WGS sequence"/>
</dbReference>
<dbReference type="InterPro" id="IPR036188">
    <property type="entry name" value="FAD/NAD-bd_sf"/>
</dbReference>
<evidence type="ECO:0000256" key="3">
    <source>
        <dbReference type="ARBA" id="ARBA00022630"/>
    </source>
</evidence>
<dbReference type="PANTHER" id="PTHR10961">
    <property type="entry name" value="PEROXISOMAL SARCOSINE OXIDASE"/>
    <property type="match status" value="1"/>
</dbReference>
<evidence type="ECO:0000256" key="1">
    <source>
        <dbReference type="ARBA" id="ARBA00001974"/>
    </source>
</evidence>
<proteinExistence type="inferred from homology"/>
<keyword evidence="4" id="KW-0274">FAD</keyword>
<dbReference type="PANTHER" id="PTHR10961:SF37">
    <property type="entry name" value="FAD DEPENDENT OXIDOREDUCTASE DOMAIN-CONTAINING PROTEIN"/>
    <property type="match status" value="1"/>
</dbReference>
<keyword evidence="8" id="KW-1185">Reference proteome</keyword>
<reference evidence="7" key="1">
    <citation type="journal article" date="2021" name="Nat. Commun.">
        <title>Genetic determinants of endophytism in the Arabidopsis root mycobiome.</title>
        <authorList>
            <person name="Mesny F."/>
            <person name="Miyauchi S."/>
            <person name="Thiergart T."/>
            <person name="Pickel B."/>
            <person name="Atanasova L."/>
            <person name="Karlsson M."/>
            <person name="Huettel B."/>
            <person name="Barry K.W."/>
            <person name="Haridas S."/>
            <person name="Chen C."/>
            <person name="Bauer D."/>
            <person name="Andreopoulos W."/>
            <person name="Pangilinan J."/>
            <person name="LaButti K."/>
            <person name="Riley R."/>
            <person name="Lipzen A."/>
            <person name="Clum A."/>
            <person name="Drula E."/>
            <person name="Henrissat B."/>
            <person name="Kohler A."/>
            <person name="Grigoriev I.V."/>
            <person name="Martin F.M."/>
            <person name="Hacquard S."/>
        </authorList>
    </citation>
    <scope>NUCLEOTIDE SEQUENCE</scope>
    <source>
        <strain evidence="7">MPI-SDFR-AT-0117</strain>
    </source>
</reference>
<accession>A0A9P8VD93</accession>
<keyword evidence="5" id="KW-0560">Oxidoreductase</keyword>
<dbReference type="OrthoDB" id="2219495at2759"/>